<organism evidence="1 2">
    <name type="scientific">Gynuella sunshinyii YC6258</name>
    <dbReference type="NCBI Taxonomy" id="1445510"/>
    <lineage>
        <taxon>Bacteria</taxon>
        <taxon>Pseudomonadati</taxon>
        <taxon>Pseudomonadota</taxon>
        <taxon>Gammaproteobacteria</taxon>
        <taxon>Oceanospirillales</taxon>
        <taxon>Saccharospirillaceae</taxon>
        <taxon>Gynuella</taxon>
    </lineage>
</organism>
<evidence type="ECO:0000313" key="2">
    <source>
        <dbReference type="Proteomes" id="UP000032266"/>
    </source>
</evidence>
<dbReference type="KEGG" id="gsn:YC6258_03115"/>
<dbReference type="AlphaFoldDB" id="A0A0C5VLH9"/>
<dbReference type="Proteomes" id="UP000032266">
    <property type="component" value="Chromosome"/>
</dbReference>
<evidence type="ECO:0000313" key="1">
    <source>
        <dbReference type="EMBL" id="AJQ95151.1"/>
    </source>
</evidence>
<keyword evidence="2" id="KW-1185">Reference proteome</keyword>
<sequence>MRSEHLSTQFKQKLARIFNLKHCYPDIISDGVNLLDNQYQLFLSRLIDVMNKDRYHQSWLTSSTIETLHGVKLKKIYFSSEYVNFAIKDASKFLNSVLPPTAQRGMCGLERVLRERTKR</sequence>
<dbReference type="HOGENOM" id="CLU_2058059_0_0_6"/>
<protein>
    <submittedName>
        <fullName evidence="1">Uncharacterized protein</fullName>
    </submittedName>
</protein>
<name>A0A0C5VLH9_9GAMM</name>
<proteinExistence type="predicted"/>
<reference evidence="1 2" key="1">
    <citation type="submission" date="2014-01" db="EMBL/GenBank/DDBJ databases">
        <title>Full genme sequencing of cellulolytic bacterium Gynuella sunshinyii YC6258T gen. nov., sp. nov.</title>
        <authorList>
            <person name="Khan H."/>
            <person name="Chung E.J."/>
            <person name="Chung Y.R."/>
        </authorList>
    </citation>
    <scope>NUCLEOTIDE SEQUENCE [LARGE SCALE GENOMIC DNA]</scope>
    <source>
        <strain evidence="1 2">YC6258</strain>
    </source>
</reference>
<dbReference type="EMBL" id="CP007142">
    <property type="protein sequence ID" value="AJQ95151.1"/>
    <property type="molecule type" value="Genomic_DNA"/>
</dbReference>
<gene>
    <name evidence="1" type="ORF">YC6258_03115</name>
</gene>
<accession>A0A0C5VLH9</accession>